<dbReference type="RefSeq" id="WP_342022341.1">
    <property type="nucleotide sequence ID" value="NZ_CP151657.1"/>
</dbReference>
<dbReference type="InterPro" id="IPR043777">
    <property type="entry name" value="DUF5719"/>
</dbReference>
<dbReference type="EMBL" id="CP151657">
    <property type="protein sequence ID" value="WZP14688.1"/>
    <property type="molecule type" value="Genomic_DNA"/>
</dbReference>
<protein>
    <submittedName>
        <fullName evidence="3">DUF5719 family protein</fullName>
    </submittedName>
</protein>
<evidence type="ECO:0000313" key="4">
    <source>
        <dbReference type="Proteomes" id="UP001448858"/>
    </source>
</evidence>
<dbReference type="Pfam" id="PF18986">
    <property type="entry name" value="DUF5719"/>
    <property type="match status" value="1"/>
</dbReference>
<dbReference type="Proteomes" id="UP001448858">
    <property type="component" value="Chromosome"/>
</dbReference>
<reference evidence="3 4" key="1">
    <citation type="submission" date="2024-04" db="EMBL/GenBank/DDBJ databases">
        <title>Arthrobacter sp. from Plains bison fecal sample.</title>
        <authorList>
            <person name="Ruzzini A."/>
        </authorList>
    </citation>
    <scope>NUCLEOTIDE SEQUENCE [LARGE SCALE GENOMIC DNA]</scope>
    <source>
        <strain evidence="3 4">EINP1</strain>
    </source>
</reference>
<evidence type="ECO:0000256" key="2">
    <source>
        <dbReference type="SAM" id="Phobius"/>
    </source>
</evidence>
<name>A0ABZ2ZTZ3_9MICC</name>
<sequence length="548" mass="53794">MSRKDSGSKKTDATTDLPPASGRAETRSRRKRRRQRAATAAAGVLVLAAAAAVVAGSQVVEPGAAGRTVDVAAAEVPAGPLTAVCPEPLRLLSGDVAGTDPQFSPVSASARTSLSAAVLSGAGHPVPGSALLQADGTTVLKTIADKASDAAPLAGVRSAGVISQQDVSDVSVLSAEPTGTQQATANGVVTFAAGDGDLSGLAAANCQAPGNDMWITGVRTTVGATAVLRLTNSSESAATVDLEIFGSKGRVEGGGSRGLLVPPGETKSLVMAGLAANEPAAAVHVRSSGGPVTALVQQSILRGLTPGGVELLQPTAAASPQQVISGVRIQDPAATKKVAAQRGFEFAAPALQVAVPGSTNAVVSVRVLGTKGELAIDGGGVFTVPAGSVGQLPLTDLPEGTYTVEVTADVSVLAGVVSSRGSEVDAPVDIAVAPSGERLGSEHLAVLPNATSVLSFSAPTGDAEVRLTGIGSDGALQEEQVVAVAAGTTVNVSATRVGSDLAAVLVSTTGEAVYGAQVVTSNDGPGVSVLPLPKGSIGGLSVPVGLGY</sequence>
<keyword evidence="2" id="KW-1133">Transmembrane helix</keyword>
<evidence type="ECO:0000256" key="1">
    <source>
        <dbReference type="SAM" id="MobiDB-lite"/>
    </source>
</evidence>
<feature type="transmembrane region" description="Helical" evidence="2">
    <location>
        <begin position="37"/>
        <end position="60"/>
    </location>
</feature>
<keyword evidence="4" id="KW-1185">Reference proteome</keyword>
<evidence type="ECO:0000313" key="3">
    <source>
        <dbReference type="EMBL" id="WZP14688.1"/>
    </source>
</evidence>
<keyword evidence="2" id="KW-0472">Membrane</keyword>
<gene>
    <name evidence="3" type="ORF">AAE021_10820</name>
</gene>
<feature type="region of interest" description="Disordered" evidence="1">
    <location>
        <begin position="1"/>
        <end position="37"/>
    </location>
</feature>
<feature type="compositionally biased region" description="Basic and acidic residues" evidence="1">
    <location>
        <begin position="1"/>
        <end position="13"/>
    </location>
</feature>
<proteinExistence type="predicted"/>
<keyword evidence="2" id="KW-0812">Transmembrane</keyword>
<organism evidence="3 4">
    <name type="scientific">Arthrobacter citreus</name>
    <dbReference type="NCBI Taxonomy" id="1670"/>
    <lineage>
        <taxon>Bacteria</taxon>
        <taxon>Bacillati</taxon>
        <taxon>Actinomycetota</taxon>
        <taxon>Actinomycetes</taxon>
        <taxon>Micrococcales</taxon>
        <taxon>Micrococcaceae</taxon>
        <taxon>Arthrobacter</taxon>
    </lineage>
</organism>
<accession>A0ABZ2ZTZ3</accession>